<reference evidence="3 4" key="1">
    <citation type="journal article" date="2011" name="Proc. Natl. Acad. Sci. U.S.A.">
        <title>Evolutionary erosion of yeast sex chromosomes by mating-type switching accidents.</title>
        <authorList>
            <person name="Gordon J.L."/>
            <person name="Armisen D."/>
            <person name="Proux-Wera E."/>
            <person name="Oheigeartaigh S.S."/>
            <person name="Byrne K.P."/>
            <person name="Wolfe K.H."/>
        </authorList>
    </citation>
    <scope>NUCLEOTIDE SEQUENCE [LARGE SCALE GENOMIC DNA]</scope>
    <source>
        <strain evidence="4">ATCC 34711 / CBS 6284 / DSM 70876 / NBRC 10599 / NRRL Y-10934 / UCD 77-7</strain>
    </source>
</reference>
<organism evidence="3 4">
    <name type="scientific">Henningerozyma blattae (strain ATCC 34711 / CBS 6284 / DSM 70876 / NBRC 10599 / NRRL Y-10934 / UCD 77-7)</name>
    <name type="common">Yeast</name>
    <name type="synonym">Tetrapisispora blattae</name>
    <dbReference type="NCBI Taxonomy" id="1071380"/>
    <lineage>
        <taxon>Eukaryota</taxon>
        <taxon>Fungi</taxon>
        <taxon>Dikarya</taxon>
        <taxon>Ascomycota</taxon>
        <taxon>Saccharomycotina</taxon>
        <taxon>Saccharomycetes</taxon>
        <taxon>Saccharomycetales</taxon>
        <taxon>Saccharomycetaceae</taxon>
        <taxon>Henningerozyma</taxon>
    </lineage>
</organism>
<dbReference type="FunCoup" id="I2GUY2">
    <property type="interactions" value="172"/>
</dbReference>
<evidence type="ECO:0000313" key="3">
    <source>
        <dbReference type="EMBL" id="CCH57934.1"/>
    </source>
</evidence>
<dbReference type="SMART" id="SM00173">
    <property type="entry name" value="RAS"/>
    <property type="match status" value="1"/>
</dbReference>
<name>I2GUY2_HENB6</name>
<dbReference type="eggNOG" id="KOG0395">
    <property type="taxonomic scope" value="Eukaryota"/>
</dbReference>
<dbReference type="PROSITE" id="PS51420">
    <property type="entry name" value="RHO"/>
    <property type="match status" value="1"/>
</dbReference>
<dbReference type="InterPro" id="IPR027417">
    <property type="entry name" value="P-loop_NTPase"/>
</dbReference>
<keyword evidence="4" id="KW-1185">Reference proteome</keyword>
<dbReference type="GO" id="GO:0003924">
    <property type="term" value="F:GTPase activity"/>
    <property type="evidence" value="ECO:0007669"/>
    <property type="project" value="InterPro"/>
</dbReference>
<dbReference type="SUPFAM" id="SSF52540">
    <property type="entry name" value="P-loop containing nucleoside triphosphate hydrolases"/>
    <property type="match status" value="1"/>
</dbReference>
<dbReference type="PROSITE" id="PS51419">
    <property type="entry name" value="RAB"/>
    <property type="match status" value="1"/>
</dbReference>
<dbReference type="HOGENOM" id="CLU_778852_0_0_1"/>
<dbReference type="SMART" id="SM00174">
    <property type="entry name" value="RHO"/>
    <property type="match status" value="1"/>
</dbReference>
<evidence type="ECO:0000313" key="4">
    <source>
        <dbReference type="Proteomes" id="UP000002866"/>
    </source>
</evidence>
<dbReference type="AlphaFoldDB" id="I2GUY2"/>
<keyword evidence="1" id="KW-0547">Nucleotide-binding</keyword>
<dbReference type="PRINTS" id="PR00449">
    <property type="entry name" value="RASTRNSFRMNG"/>
</dbReference>
<dbReference type="STRING" id="1071380.I2GUY2"/>
<dbReference type="InParanoid" id="I2GUY2"/>
<dbReference type="Proteomes" id="UP000002866">
    <property type="component" value="Chromosome 1"/>
</dbReference>
<proteinExistence type="predicted"/>
<dbReference type="RefSeq" id="XP_004177453.1">
    <property type="nucleotide sequence ID" value="XM_004177405.1"/>
</dbReference>
<dbReference type="KEGG" id="tbl:TBLA_0A01350"/>
<gene>
    <name evidence="3" type="primary">TBLA0A01350</name>
    <name evidence="3" type="ORF">TBLA_0A01350</name>
</gene>
<dbReference type="Gene3D" id="3.40.50.300">
    <property type="entry name" value="P-loop containing nucleotide triphosphate hydrolases"/>
    <property type="match status" value="1"/>
</dbReference>
<dbReference type="PROSITE" id="PS51421">
    <property type="entry name" value="RAS"/>
    <property type="match status" value="1"/>
</dbReference>
<protein>
    <submittedName>
        <fullName evidence="3">Uncharacterized protein</fullName>
    </submittedName>
</protein>
<dbReference type="InterPro" id="IPR020849">
    <property type="entry name" value="Small_GTPase_Ras-type"/>
</dbReference>
<dbReference type="GO" id="GO:0005525">
    <property type="term" value="F:GTP binding"/>
    <property type="evidence" value="ECO:0007669"/>
    <property type="project" value="UniProtKB-KW"/>
</dbReference>
<accession>I2GUY2</accession>
<dbReference type="SMART" id="SM00175">
    <property type="entry name" value="RAB"/>
    <property type="match status" value="1"/>
</dbReference>
<dbReference type="InterPro" id="IPR001806">
    <property type="entry name" value="Small_GTPase"/>
</dbReference>
<dbReference type="GeneID" id="14493096"/>
<sequence>MFSNSIRNKENFHPKIAILGSPNVGKTALTIQYAESRFLESYYPSIQNEFTKIIRFDNEGNCSNDGVYELESTSTGIGNTGLGRNDNTIGTIPNNISNTSGIGQSSNSNNILMENLSNSYHEGQLVQIIDLGGITSDSFINLKNLVDINGIMLVYNVINRSSFESIKLIWNKLLDQSGIIELLYKLQKSYSESKVKFKPIILPVVIVGNKIDLRDIPNDKNIRDTKVTFKEGQAITKLLCESLNKRIAKEIEKGNKSKSTSKTKNTINLPIQLDVGFIETSAKLNINVNESFSLILKKIYKNFNKNDAASNLINNDKMYKYGFNFNFNEYNFNLPNKNDDENNFVNNENEESCNIM</sequence>
<dbReference type="EMBL" id="HE806316">
    <property type="protein sequence ID" value="CCH57934.1"/>
    <property type="molecule type" value="Genomic_DNA"/>
</dbReference>
<dbReference type="GO" id="GO:0016020">
    <property type="term" value="C:membrane"/>
    <property type="evidence" value="ECO:0007669"/>
    <property type="project" value="InterPro"/>
</dbReference>
<evidence type="ECO:0000256" key="2">
    <source>
        <dbReference type="ARBA" id="ARBA00023134"/>
    </source>
</evidence>
<dbReference type="Pfam" id="PF00071">
    <property type="entry name" value="Ras"/>
    <property type="match status" value="2"/>
</dbReference>
<dbReference type="OrthoDB" id="5976022at2759"/>
<dbReference type="GO" id="GO:0007165">
    <property type="term" value="P:signal transduction"/>
    <property type="evidence" value="ECO:0007669"/>
    <property type="project" value="InterPro"/>
</dbReference>
<evidence type="ECO:0000256" key="1">
    <source>
        <dbReference type="ARBA" id="ARBA00022741"/>
    </source>
</evidence>
<dbReference type="PANTHER" id="PTHR24070">
    <property type="entry name" value="RAS, DI-RAS, AND RHEB FAMILY MEMBERS OF SMALL GTPASE SUPERFAMILY"/>
    <property type="match status" value="1"/>
</dbReference>
<keyword evidence="2" id="KW-0342">GTP-binding</keyword>